<dbReference type="AlphaFoldDB" id="A0A8J2JI11"/>
<evidence type="ECO:0000256" key="2">
    <source>
        <dbReference type="ARBA" id="ARBA00022741"/>
    </source>
</evidence>
<evidence type="ECO:0000313" key="7">
    <source>
        <dbReference type="EMBL" id="CAG7720561.1"/>
    </source>
</evidence>
<evidence type="ECO:0000256" key="4">
    <source>
        <dbReference type="ARBA" id="ARBA00022917"/>
    </source>
</evidence>
<dbReference type="PANTHER" id="PTHR22594">
    <property type="entry name" value="ASPARTYL/LYSYL-TRNA SYNTHETASE"/>
    <property type="match status" value="1"/>
</dbReference>
<name>A0A8J2JI11_9HEXA</name>
<dbReference type="GO" id="GO:0005524">
    <property type="term" value="F:ATP binding"/>
    <property type="evidence" value="ECO:0007669"/>
    <property type="project" value="UniProtKB-KW"/>
</dbReference>
<feature type="domain" description="Aminoacyl-transfer RNA synthetases class-II family profile" evidence="6">
    <location>
        <begin position="1"/>
        <end position="242"/>
    </location>
</feature>
<evidence type="ECO:0000313" key="8">
    <source>
        <dbReference type="Proteomes" id="UP000708208"/>
    </source>
</evidence>
<evidence type="ECO:0000256" key="3">
    <source>
        <dbReference type="ARBA" id="ARBA00022840"/>
    </source>
</evidence>
<accession>A0A8J2JI11</accession>
<reference evidence="7" key="1">
    <citation type="submission" date="2021-06" db="EMBL/GenBank/DDBJ databases">
        <authorList>
            <person name="Hodson N. C."/>
            <person name="Mongue J. A."/>
            <person name="Jaron S. K."/>
        </authorList>
    </citation>
    <scope>NUCLEOTIDE SEQUENCE</scope>
</reference>
<comment type="caution">
    <text evidence="7">The sequence shown here is derived from an EMBL/GenBank/DDBJ whole genome shotgun (WGS) entry which is preliminary data.</text>
</comment>
<dbReference type="Pfam" id="PF00152">
    <property type="entry name" value="tRNA-synt_2"/>
    <property type="match status" value="1"/>
</dbReference>
<dbReference type="InterPro" id="IPR004364">
    <property type="entry name" value="Aa-tRNA-synt_II"/>
</dbReference>
<evidence type="ECO:0000256" key="1">
    <source>
        <dbReference type="ARBA" id="ARBA00022598"/>
    </source>
</evidence>
<keyword evidence="1" id="KW-0436">Ligase</keyword>
<keyword evidence="4" id="KW-0648">Protein biosynthesis</keyword>
<dbReference type="EMBL" id="CAJVCH010071506">
    <property type="protein sequence ID" value="CAG7720561.1"/>
    <property type="molecule type" value="Genomic_DNA"/>
</dbReference>
<dbReference type="GO" id="GO:0005739">
    <property type="term" value="C:mitochondrion"/>
    <property type="evidence" value="ECO:0007669"/>
    <property type="project" value="TreeGrafter"/>
</dbReference>
<organism evidence="7 8">
    <name type="scientific">Allacma fusca</name>
    <dbReference type="NCBI Taxonomy" id="39272"/>
    <lineage>
        <taxon>Eukaryota</taxon>
        <taxon>Metazoa</taxon>
        <taxon>Ecdysozoa</taxon>
        <taxon>Arthropoda</taxon>
        <taxon>Hexapoda</taxon>
        <taxon>Collembola</taxon>
        <taxon>Symphypleona</taxon>
        <taxon>Sminthuridae</taxon>
        <taxon>Allacma</taxon>
    </lineage>
</organism>
<proteinExistence type="predicted"/>
<dbReference type="GO" id="GO:0004816">
    <property type="term" value="F:asparagine-tRNA ligase activity"/>
    <property type="evidence" value="ECO:0007669"/>
    <property type="project" value="TreeGrafter"/>
</dbReference>
<evidence type="ECO:0000256" key="5">
    <source>
        <dbReference type="ARBA" id="ARBA00023146"/>
    </source>
</evidence>
<dbReference type="Proteomes" id="UP000708208">
    <property type="component" value="Unassembled WGS sequence"/>
</dbReference>
<protein>
    <recommendedName>
        <fullName evidence="6">Aminoacyl-transfer RNA synthetases class-II family profile domain-containing protein</fullName>
    </recommendedName>
</protein>
<dbReference type="PROSITE" id="PS50862">
    <property type="entry name" value="AA_TRNA_LIGASE_II"/>
    <property type="match status" value="1"/>
</dbReference>
<dbReference type="OrthoDB" id="360585at2759"/>
<dbReference type="PANTHER" id="PTHR22594:SF34">
    <property type="entry name" value="ASPARAGINE--TRNA LIGASE, MITOCHONDRIAL-RELATED"/>
    <property type="match status" value="1"/>
</dbReference>
<keyword evidence="5" id="KW-0030">Aminoacyl-tRNA synthetase</keyword>
<keyword evidence="8" id="KW-1185">Reference proteome</keyword>
<dbReference type="InterPro" id="IPR006195">
    <property type="entry name" value="aa-tRNA-synth_II"/>
</dbReference>
<gene>
    <name evidence="7" type="ORF">AFUS01_LOCUS9831</name>
</gene>
<sequence>MASGLEKVWTFSPVFRSENTQSTRHLSEFYMVEAEIGFAYEMKQILDPMECLVKSVVNNILYGNSAEWAFYADMVGNNEMRKILDSILKNNFTTMTYKEASHLLQTKANSVVSPTQGISREQELLLVEKLNNNIPVFVIDWPKELKPFYMRQSTEDSSICSAVDLLVPGVGELCGGSLREDNFSNLLDRTKSIDPSGQLEQSLGWYFDLRRFGGNPTGGFGMGFDRLLQLILGAKNIRDVVPFPRWPHNCSM</sequence>
<keyword evidence="2" id="KW-0547">Nucleotide-binding</keyword>
<dbReference type="GO" id="GO:0006421">
    <property type="term" value="P:asparaginyl-tRNA aminoacylation"/>
    <property type="evidence" value="ECO:0007669"/>
    <property type="project" value="TreeGrafter"/>
</dbReference>
<keyword evidence="3" id="KW-0067">ATP-binding</keyword>
<evidence type="ECO:0000259" key="6">
    <source>
        <dbReference type="PROSITE" id="PS50862"/>
    </source>
</evidence>